<gene>
    <name evidence="1" type="ORF">LTRI10_LOCUS46887</name>
</gene>
<sequence length="191" mass="21007">MRRGHEGILQPMAAARRAAENPKQPCMPSETAHLRGVFGQVYLKMNQRDFYGKSLEDWMFYYSTGRGRAVYATLFAGTCWLLWKNRNNFCFKSELQSFAQIQFHSAQLRQSIIPALEKETIVGGAGGLHTPTPICWQQSGPGWTCLNTDGSVYHSPSSTAAGGIVRGDDGRFIIAFTMNLGGGGVRSPVPS</sequence>
<keyword evidence="2" id="KW-1185">Reference proteome</keyword>
<organism evidence="1 2">
    <name type="scientific">Linum trigynum</name>
    <dbReference type="NCBI Taxonomy" id="586398"/>
    <lineage>
        <taxon>Eukaryota</taxon>
        <taxon>Viridiplantae</taxon>
        <taxon>Streptophyta</taxon>
        <taxon>Embryophyta</taxon>
        <taxon>Tracheophyta</taxon>
        <taxon>Spermatophyta</taxon>
        <taxon>Magnoliopsida</taxon>
        <taxon>eudicotyledons</taxon>
        <taxon>Gunneridae</taxon>
        <taxon>Pentapetalae</taxon>
        <taxon>rosids</taxon>
        <taxon>fabids</taxon>
        <taxon>Malpighiales</taxon>
        <taxon>Linaceae</taxon>
        <taxon>Linum</taxon>
    </lineage>
</organism>
<protein>
    <submittedName>
        <fullName evidence="1">Uncharacterized protein</fullName>
    </submittedName>
</protein>
<proteinExistence type="predicted"/>
<reference evidence="1 2" key="1">
    <citation type="submission" date="2024-04" db="EMBL/GenBank/DDBJ databases">
        <authorList>
            <person name="Fracassetti M."/>
        </authorList>
    </citation>
    <scope>NUCLEOTIDE SEQUENCE [LARGE SCALE GENOMIC DNA]</scope>
</reference>
<dbReference type="EMBL" id="OZ034821">
    <property type="protein sequence ID" value="CAL1407207.1"/>
    <property type="molecule type" value="Genomic_DNA"/>
</dbReference>
<accession>A0AAV2GA71</accession>
<dbReference type="AlphaFoldDB" id="A0AAV2GA71"/>
<evidence type="ECO:0000313" key="2">
    <source>
        <dbReference type="Proteomes" id="UP001497516"/>
    </source>
</evidence>
<dbReference type="Proteomes" id="UP001497516">
    <property type="component" value="Chromosome 8"/>
</dbReference>
<evidence type="ECO:0000313" key="1">
    <source>
        <dbReference type="EMBL" id="CAL1407207.1"/>
    </source>
</evidence>
<name>A0AAV2GA71_9ROSI</name>